<evidence type="ECO:0008006" key="4">
    <source>
        <dbReference type="Google" id="ProtNLM"/>
    </source>
</evidence>
<evidence type="ECO:0000256" key="1">
    <source>
        <dbReference type="SAM" id="Phobius"/>
    </source>
</evidence>
<keyword evidence="1" id="KW-0472">Membrane</keyword>
<accession>A0A7Y9EX55</accession>
<feature type="transmembrane region" description="Helical" evidence="1">
    <location>
        <begin position="21"/>
        <end position="43"/>
    </location>
</feature>
<feature type="transmembrane region" description="Helical" evidence="1">
    <location>
        <begin position="77"/>
        <end position="103"/>
    </location>
</feature>
<keyword evidence="1" id="KW-0812">Transmembrane</keyword>
<protein>
    <recommendedName>
        <fullName evidence="4">DUF4233 domain-containing protein</fullName>
    </recommendedName>
</protein>
<keyword evidence="3" id="KW-1185">Reference proteome</keyword>
<dbReference type="EMBL" id="JACCBH010000001">
    <property type="protein sequence ID" value="NYD55603.1"/>
    <property type="molecule type" value="Genomic_DNA"/>
</dbReference>
<sequence length="138" mass="14414">MSPRERRTRRPRGLREKLGSIVLGFEAIVVGLGGLTVFGLRALPEQIPAWWAIVGGGVVAVAMLVTAGLLAKRSGIVLGWILQGVVVASAFLVPAMLVIALIFGGMWTYAMVAGGRVDRAAAANSDDPAAHAVRPTES</sequence>
<comment type="caution">
    <text evidence="2">The sequence shown here is derived from an EMBL/GenBank/DDBJ whole genome shotgun (WGS) entry which is preliminary data.</text>
</comment>
<dbReference type="Pfam" id="PF14017">
    <property type="entry name" value="DUF4233"/>
    <property type="match status" value="1"/>
</dbReference>
<gene>
    <name evidence="2" type="ORF">BKA02_002658</name>
</gene>
<proteinExistence type="predicted"/>
<dbReference type="Proteomes" id="UP000552045">
    <property type="component" value="Unassembled WGS sequence"/>
</dbReference>
<keyword evidence="1" id="KW-1133">Transmembrane helix</keyword>
<evidence type="ECO:0000313" key="3">
    <source>
        <dbReference type="Proteomes" id="UP000552045"/>
    </source>
</evidence>
<feature type="transmembrane region" description="Helical" evidence="1">
    <location>
        <begin position="49"/>
        <end position="70"/>
    </location>
</feature>
<dbReference type="AlphaFoldDB" id="A0A7Y9EX55"/>
<dbReference type="InterPro" id="IPR025327">
    <property type="entry name" value="DUF4233"/>
</dbReference>
<organism evidence="2 3">
    <name type="scientific">Microbacterium pseudoresistens</name>
    <dbReference type="NCBI Taxonomy" id="640634"/>
    <lineage>
        <taxon>Bacteria</taxon>
        <taxon>Bacillati</taxon>
        <taxon>Actinomycetota</taxon>
        <taxon>Actinomycetes</taxon>
        <taxon>Micrococcales</taxon>
        <taxon>Microbacteriaceae</taxon>
        <taxon>Microbacterium</taxon>
    </lineage>
</organism>
<reference evidence="2 3" key="1">
    <citation type="submission" date="2020-07" db="EMBL/GenBank/DDBJ databases">
        <title>Sequencing the genomes of 1000 actinobacteria strains.</title>
        <authorList>
            <person name="Klenk H.-P."/>
        </authorList>
    </citation>
    <scope>NUCLEOTIDE SEQUENCE [LARGE SCALE GENOMIC DNA]</scope>
    <source>
        <strain evidence="2 3">DSM 22185</strain>
    </source>
</reference>
<name>A0A7Y9EX55_9MICO</name>
<evidence type="ECO:0000313" key="2">
    <source>
        <dbReference type="EMBL" id="NYD55603.1"/>
    </source>
</evidence>
<dbReference type="RefSeq" id="WP_179434773.1">
    <property type="nucleotide sequence ID" value="NZ_BAABLC010000004.1"/>
</dbReference>